<name>A0ABN7NZ01_TIMPD</name>
<keyword evidence="3" id="KW-1185">Reference proteome</keyword>
<dbReference type="InterPro" id="IPR029021">
    <property type="entry name" value="Prot-tyrosine_phosphatase-like"/>
</dbReference>
<evidence type="ECO:0000259" key="1">
    <source>
        <dbReference type="PROSITE" id="PS50055"/>
    </source>
</evidence>
<dbReference type="PANTHER" id="PTHR19134:SF449">
    <property type="entry name" value="TYROSINE-PROTEIN PHOSPHATASE 1"/>
    <property type="match status" value="1"/>
</dbReference>
<dbReference type="SUPFAM" id="SSF52799">
    <property type="entry name" value="(Phosphotyrosine protein) phosphatases II"/>
    <property type="match status" value="1"/>
</dbReference>
<protein>
    <recommendedName>
        <fullName evidence="1">Tyrosine-protein phosphatase domain-containing protein</fullName>
    </recommendedName>
</protein>
<dbReference type="InterPro" id="IPR050348">
    <property type="entry name" value="Protein-Tyr_Phosphatase"/>
</dbReference>
<accession>A0ABN7NZ01</accession>
<dbReference type="InterPro" id="IPR000242">
    <property type="entry name" value="PTP_cat"/>
</dbReference>
<evidence type="ECO:0000313" key="2">
    <source>
        <dbReference type="EMBL" id="CAG2060100.1"/>
    </source>
</evidence>
<dbReference type="PROSITE" id="PS50055">
    <property type="entry name" value="TYR_PHOSPHATASE_PTP"/>
    <property type="match status" value="1"/>
</dbReference>
<dbReference type="Gene3D" id="3.90.190.10">
    <property type="entry name" value="Protein tyrosine phosphatase superfamily"/>
    <property type="match status" value="1"/>
</dbReference>
<dbReference type="Pfam" id="PF00102">
    <property type="entry name" value="Y_phosphatase"/>
    <property type="match status" value="1"/>
</dbReference>
<sequence>MGDFQKTNLKIAMETWLLGTISKPTESISRGIWTIVVFKATRQTSSTIATQGPRPNTVVDFWRMIWQEQVSVVAMLANVIENGKKKCEQYWPELGKEETYGAVTILTADVSVFADFTFRHFNISCKSKKRKVM</sequence>
<comment type="caution">
    <text evidence="2">The sequence shown here is derived from an EMBL/GenBank/DDBJ whole genome shotgun (WGS) entry which is preliminary data.</text>
</comment>
<proteinExistence type="predicted"/>
<dbReference type="CDD" id="cd00047">
    <property type="entry name" value="PTPc"/>
    <property type="match status" value="1"/>
</dbReference>
<dbReference type="Proteomes" id="UP001153148">
    <property type="component" value="Unassembled WGS sequence"/>
</dbReference>
<reference evidence="2" key="1">
    <citation type="submission" date="2021-03" db="EMBL/GenBank/DDBJ databases">
        <authorList>
            <person name="Tran Van P."/>
        </authorList>
    </citation>
    <scope>NUCLEOTIDE SEQUENCE</scope>
</reference>
<feature type="domain" description="Tyrosine-protein phosphatase" evidence="1">
    <location>
        <begin position="1"/>
        <end position="133"/>
    </location>
</feature>
<organism evidence="2 3">
    <name type="scientific">Timema podura</name>
    <name type="common">Walking stick</name>
    <dbReference type="NCBI Taxonomy" id="61482"/>
    <lineage>
        <taxon>Eukaryota</taxon>
        <taxon>Metazoa</taxon>
        <taxon>Ecdysozoa</taxon>
        <taxon>Arthropoda</taxon>
        <taxon>Hexapoda</taxon>
        <taxon>Insecta</taxon>
        <taxon>Pterygota</taxon>
        <taxon>Neoptera</taxon>
        <taxon>Polyneoptera</taxon>
        <taxon>Phasmatodea</taxon>
        <taxon>Timematodea</taxon>
        <taxon>Timematoidea</taxon>
        <taxon>Timematidae</taxon>
        <taxon>Timema</taxon>
    </lineage>
</organism>
<dbReference type="EMBL" id="CAJPIN010011394">
    <property type="protein sequence ID" value="CAG2060100.1"/>
    <property type="molecule type" value="Genomic_DNA"/>
</dbReference>
<dbReference type="PANTHER" id="PTHR19134">
    <property type="entry name" value="RECEPTOR-TYPE TYROSINE-PROTEIN PHOSPHATASE"/>
    <property type="match status" value="1"/>
</dbReference>
<gene>
    <name evidence="2" type="ORF">TPAB3V08_LOCUS7058</name>
</gene>
<evidence type="ECO:0000313" key="3">
    <source>
        <dbReference type="Proteomes" id="UP001153148"/>
    </source>
</evidence>